<protein>
    <submittedName>
        <fullName evidence="1">Uncharacterized protein</fullName>
    </submittedName>
</protein>
<name>A0AAV1K3P6_9NEOP</name>
<organism evidence="1 2">
    <name type="scientific">Leptosia nina</name>
    <dbReference type="NCBI Taxonomy" id="320188"/>
    <lineage>
        <taxon>Eukaryota</taxon>
        <taxon>Metazoa</taxon>
        <taxon>Ecdysozoa</taxon>
        <taxon>Arthropoda</taxon>
        <taxon>Hexapoda</taxon>
        <taxon>Insecta</taxon>
        <taxon>Pterygota</taxon>
        <taxon>Neoptera</taxon>
        <taxon>Endopterygota</taxon>
        <taxon>Lepidoptera</taxon>
        <taxon>Glossata</taxon>
        <taxon>Ditrysia</taxon>
        <taxon>Papilionoidea</taxon>
        <taxon>Pieridae</taxon>
        <taxon>Pierinae</taxon>
        <taxon>Leptosia</taxon>
    </lineage>
</organism>
<comment type="caution">
    <text evidence="1">The sequence shown here is derived from an EMBL/GenBank/DDBJ whole genome shotgun (WGS) entry which is preliminary data.</text>
</comment>
<evidence type="ECO:0000313" key="2">
    <source>
        <dbReference type="Proteomes" id="UP001497472"/>
    </source>
</evidence>
<reference evidence="1 2" key="1">
    <citation type="submission" date="2023-11" db="EMBL/GenBank/DDBJ databases">
        <authorList>
            <person name="Okamura Y."/>
        </authorList>
    </citation>
    <scope>NUCLEOTIDE SEQUENCE [LARGE SCALE GENOMIC DNA]</scope>
</reference>
<sequence length="68" mass="7438">MENRFSLAIDNVIRVIDEAAALSIDGTQDGTSFNLLFAKIEATSVISIDSSLLKKHAILVDEQLTDIF</sequence>
<accession>A0AAV1K3P6</accession>
<evidence type="ECO:0000313" key="1">
    <source>
        <dbReference type="EMBL" id="CAK1555652.1"/>
    </source>
</evidence>
<gene>
    <name evidence="1" type="ORF">LNINA_LOCUS14452</name>
</gene>
<proteinExistence type="predicted"/>
<keyword evidence="2" id="KW-1185">Reference proteome</keyword>
<dbReference type="AlphaFoldDB" id="A0AAV1K3P6"/>
<dbReference type="EMBL" id="CAVLEF010000280">
    <property type="protein sequence ID" value="CAK1555652.1"/>
    <property type="molecule type" value="Genomic_DNA"/>
</dbReference>
<dbReference type="Proteomes" id="UP001497472">
    <property type="component" value="Unassembled WGS sequence"/>
</dbReference>